<dbReference type="GeneID" id="19180826"/>
<dbReference type="HOGENOM" id="CLU_2263482_0_0_1"/>
<dbReference type="AlphaFoldDB" id="W9VTC1"/>
<dbReference type="EMBL" id="AMGW01000004">
    <property type="protein sequence ID" value="EXJ58818.1"/>
    <property type="molecule type" value="Genomic_DNA"/>
</dbReference>
<keyword evidence="2" id="KW-1185">Reference proteome</keyword>
<dbReference type="VEuPathDB" id="FungiDB:A1O7_06248"/>
<reference evidence="1 2" key="1">
    <citation type="submission" date="2013-03" db="EMBL/GenBank/DDBJ databases">
        <title>The Genome Sequence of Cladophialophora yegresii CBS 114405.</title>
        <authorList>
            <consortium name="The Broad Institute Genomics Platform"/>
            <person name="Cuomo C."/>
            <person name="de Hoog S."/>
            <person name="Gorbushina A."/>
            <person name="Walker B."/>
            <person name="Young S.K."/>
            <person name="Zeng Q."/>
            <person name="Gargeya S."/>
            <person name="Fitzgerald M."/>
            <person name="Haas B."/>
            <person name="Abouelleil A."/>
            <person name="Allen A.W."/>
            <person name="Alvarado L."/>
            <person name="Arachchi H.M."/>
            <person name="Berlin A.M."/>
            <person name="Chapman S.B."/>
            <person name="Gainer-Dewar J."/>
            <person name="Goldberg J."/>
            <person name="Griggs A."/>
            <person name="Gujja S."/>
            <person name="Hansen M."/>
            <person name="Howarth C."/>
            <person name="Imamovic A."/>
            <person name="Ireland A."/>
            <person name="Larimer J."/>
            <person name="McCowan C."/>
            <person name="Murphy C."/>
            <person name="Pearson M."/>
            <person name="Poon T.W."/>
            <person name="Priest M."/>
            <person name="Roberts A."/>
            <person name="Saif S."/>
            <person name="Shea T."/>
            <person name="Sisk P."/>
            <person name="Sykes S."/>
            <person name="Wortman J."/>
            <person name="Nusbaum C."/>
            <person name="Birren B."/>
        </authorList>
    </citation>
    <scope>NUCLEOTIDE SEQUENCE [LARGE SCALE GENOMIC DNA]</scope>
    <source>
        <strain evidence="1 2">CBS 114405</strain>
    </source>
</reference>
<protein>
    <submittedName>
        <fullName evidence="1">Uncharacterized protein</fullName>
    </submittedName>
</protein>
<organism evidence="1 2">
    <name type="scientific">Cladophialophora yegresii CBS 114405</name>
    <dbReference type="NCBI Taxonomy" id="1182544"/>
    <lineage>
        <taxon>Eukaryota</taxon>
        <taxon>Fungi</taxon>
        <taxon>Dikarya</taxon>
        <taxon>Ascomycota</taxon>
        <taxon>Pezizomycotina</taxon>
        <taxon>Eurotiomycetes</taxon>
        <taxon>Chaetothyriomycetidae</taxon>
        <taxon>Chaetothyriales</taxon>
        <taxon>Herpotrichiellaceae</taxon>
        <taxon>Cladophialophora</taxon>
    </lineage>
</organism>
<dbReference type="RefSeq" id="XP_007758441.1">
    <property type="nucleotide sequence ID" value="XM_007760251.1"/>
</dbReference>
<sequence length="103" mass="11599">MVVAAVIQHYIYVNAPCGNEATNGECIAELGPPDMSLWSQTPAYVLIAFFRDICIHHIARVRFHESAQKHALLCDELVLVHKRLLECYCTGAVHVALYVSRLY</sequence>
<proteinExistence type="predicted"/>
<gene>
    <name evidence="1" type="ORF">A1O7_06248</name>
</gene>
<dbReference type="Proteomes" id="UP000019473">
    <property type="component" value="Unassembled WGS sequence"/>
</dbReference>
<evidence type="ECO:0000313" key="2">
    <source>
        <dbReference type="Proteomes" id="UP000019473"/>
    </source>
</evidence>
<evidence type="ECO:0000313" key="1">
    <source>
        <dbReference type="EMBL" id="EXJ58818.1"/>
    </source>
</evidence>
<accession>W9VTC1</accession>
<name>W9VTC1_9EURO</name>
<comment type="caution">
    <text evidence="1">The sequence shown here is derived from an EMBL/GenBank/DDBJ whole genome shotgun (WGS) entry which is preliminary data.</text>
</comment>